<organism evidence="1 2">
    <name type="scientific">Botryotinia calthae</name>
    <dbReference type="NCBI Taxonomy" id="38488"/>
    <lineage>
        <taxon>Eukaryota</taxon>
        <taxon>Fungi</taxon>
        <taxon>Dikarya</taxon>
        <taxon>Ascomycota</taxon>
        <taxon>Pezizomycotina</taxon>
        <taxon>Leotiomycetes</taxon>
        <taxon>Helotiales</taxon>
        <taxon>Sclerotiniaceae</taxon>
        <taxon>Botryotinia</taxon>
    </lineage>
</organism>
<evidence type="ECO:0000313" key="1">
    <source>
        <dbReference type="EMBL" id="TEY35495.1"/>
    </source>
</evidence>
<dbReference type="EMBL" id="PHWZ01000584">
    <property type="protein sequence ID" value="TEY35495.1"/>
    <property type="molecule type" value="Genomic_DNA"/>
</dbReference>
<keyword evidence="2" id="KW-1185">Reference proteome</keyword>
<reference evidence="1 2" key="1">
    <citation type="submission" date="2017-11" db="EMBL/GenBank/DDBJ databases">
        <title>Comparative genomics of Botrytis spp.</title>
        <authorList>
            <person name="Valero-Jimenez C.A."/>
            <person name="Tapia P."/>
            <person name="Veloso J."/>
            <person name="Silva-Moreno E."/>
            <person name="Staats M."/>
            <person name="Valdes J.H."/>
            <person name="Van Kan J.A.L."/>
        </authorList>
    </citation>
    <scope>NUCLEOTIDE SEQUENCE [LARGE SCALE GENOMIC DNA]</scope>
    <source>
        <strain evidence="1 2">MUCL2830</strain>
    </source>
</reference>
<sequence length="61" mass="7067">MKGYGDSDGNGEGRIWRWRWRWKQEKDSKDEQILINAPVGAQTHGTFKKKAIALSHPQTTR</sequence>
<accession>A0A4Y8CLU2</accession>
<gene>
    <name evidence="1" type="ORF">BOTCAL_0587g00020</name>
</gene>
<protein>
    <submittedName>
        <fullName evidence="1">Uncharacterized protein</fullName>
    </submittedName>
</protein>
<evidence type="ECO:0000313" key="2">
    <source>
        <dbReference type="Proteomes" id="UP000297299"/>
    </source>
</evidence>
<dbReference type="Proteomes" id="UP000297299">
    <property type="component" value="Unassembled WGS sequence"/>
</dbReference>
<name>A0A4Y8CLU2_9HELO</name>
<comment type="caution">
    <text evidence="1">The sequence shown here is derived from an EMBL/GenBank/DDBJ whole genome shotgun (WGS) entry which is preliminary data.</text>
</comment>
<proteinExistence type="predicted"/>
<dbReference type="AlphaFoldDB" id="A0A4Y8CLU2"/>